<name>A0A8T2P1A7_9TELE</name>
<keyword evidence="2" id="KW-1185">Reference proteome</keyword>
<evidence type="ECO:0000313" key="2">
    <source>
        <dbReference type="Proteomes" id="UP000824540"/>
    </source>
</evidence>
<evidence type="ECO:0000313" key="1">
    <source>
        <dbReference type="EMBL" id="KAG9343432.1"/>
    </source>
</evidence>
<gene>
    <name evidence="1" type="ORF">JZ751_013596</name>
</gene>
<reference evidence="1" key="1">
    <citation type="thesis" date="2021" institute="BYU ScholarsArchive" country="Provo, UT, USA">
        <title>Applications of and Algorithms for Genome Assembly and Genomic Analyses with an Emphasis on Marine Teleosts.</title>
        <authorList>
            <person name="Pickett B.D."/>
        </authorList>
    </citation>
    <scope>NUCLEOTIDE SEQUENCE</scope>
    <source>
        <strain evidence="1">HI-2016</strain>
    </source>
</reference>
<organism evidence="1 2">
    <name type="scientific">Albula glossodonta</name>
    <name type="common">roundjaw bonefish</name>
    <dbReference type="NCBI Taxonomy" id="121402"/>
    <lineage>
        <taxon>Eukaryota</taxon>
        <taxon>Metazoa</taxon>
        <taxon>Chordata</taxon>
        <taxon>Craniata</taxon>
        <taxon>Vertebrata</taxon>
        <taxon>Euteleostomi</taxon>
        <taxon>Actinopterygii</taxon>
        <taxon>Neopterygii</taxon>
        <taxon>Teleostei</taxon>
        <taxon>Albuliformes</taxon>
        <taxon>Albulidae</taxon>
        <taxon>Albula</taxon>
    </lineage>
</organism>
<proteinExistence type="predicted"/>
<dbReference type="EMBL" id="JAFBMS010000023">
    <property type="protein sequence ID" value="KAG9343432.1"/>
    <property type="molecule type" value="Genomic_DNA"/>
</dbReference>
<dbReference type="AlphaFoldDB" id="A0A8T2P1A7"/>
<comment type="caution">
    <text evidence="1">The sequence shown here is derived from an EMBL/GenBank/DDBJ whole genome shotgun (WGS) entry which is preliminary data.</text>
</comment>
<dbReference type="Proteomes" id="UP000824540">
    <property type="component" value="Unassembled WGS sequence"/>
</dbReference>
<accession>A0A8T2P1A7</accession>
<sequence>MGVRAAFAPPVRFGFGDPGRGTGQDRMSSKDVAAALWQLSQVPKKHSTAVILLPLSPLLVFKVQPSIAVATPSNCSGEVLLYDWQ</sequence>
<protein>
    <submittedName>
        <fullName evidence="1">Uncharacterized protein</fullName>
    </submittedName>
</protein>